<dbReference type="Gene3D" id="1.50.10.140">
    <property type="match status" value="1"/>
</dbReference>
<reference evidence="2 3" key="1">
    <citation type="journal article" date="2019" name="Int. J. Syst. Evol. Microbiol.">
        <title>Rufibacter sediminis sp. nov., isolated from freshwater lake sediment.</title>
        <authorList>
            <person name="Qu J.H."/>
            <person name="Zhang L.J."/>
            <person name="Fu Y.H."/>
            <person name="Li H.F."/>
        </authorList>
    </citation>
    <scope>NUCLEOTIDE SEQUENCE [LARGE SCALE GENOMIC DNA]</scope>
    <source>
        <strain evidence="2 3">H-1</strain>
    </source>
</reference>
<proteinExistence type="predicted"/>
<dbReference type="PROSITE" id="PS51257">
    <property type="entry name" value="PROKAR_LIPOPROTEIN"/>
    <property type="match status" value="1"/>
</dbReference>
<organism evidence="2 3">
    <name type="scientific">Rufibacter sediminis</name>
    <dbReference type="NCBI Taxonomy" id="2762756"/>
    <lineage>
        <taxon>Bacteria</taxon>
        <taxon>Pseudomonadati</taxon>
        <taxon>Bacteroidota</taxon>
        <taxon>Cytophagia</taxon>
        <taxon>Cytophagales</taxon>
        <taxon>Hymenobacteraceae</taxon>
        <taxon>Rufibacter</taxon>
    </lineage>
</organism>
<comment type="caution">
    <text evidence="2">The sequence shown here is derived from an EMBL/GenBank/DDBJ whole genome shotgun (WGS) entry which is preliminary data.</text>
</comment>
<protein>
    <submittedName>
        <fullName evidence="2">Beta-glucosidase</fullName>
    </submittedName>
</protein>
<name>A0ABR6VQJ6_9BACT</name>
<accession>A0ABR6VQJ6</accession>
<dbReference type="Proteomes" id="UP000659698">
    <property type="component" value="Unassembled WGS sequence"/>
</dbReference>
<evidence type="ECO:0000259" key="1">
    <source>
        <dbReference type="Pfam" id="PF10091"/>
    </source>
</evidence>
<dbReference type="Pfam" id="PF10091">
    <property type="entry name" value="Glycoamylase"/>
    <property type="match status" value="1"/>
</dbReference>
<feature type="domain" description="Glycoamylase-like" evidence="1">
    <location>
        <begin position="222"/>
        <end position="434"/>
    </location>
</feature>
<keyword evidence="3" id="KW-1185">Reference proteome</keyword>
<dbReference type="InterPro" id="IPR019282">
    <property type="entry name" value="Glycoamylase-like_cons_dom"/>
</dbReference>
<dbReference type="EMBL" id="JACOAF010000017">
    <property type="protein sequence ID" value="MBC3539205.1"/>
    <property type="molecule type" value="Genomic_DNA"/>
</dbReference>
<sequence>MNTMPPKTTFLFYICCLLIGWITFACQEDKNEPDSPPIDDPVLPPVSTASDKELLDKVQRETFQYFWEYAHPTSGMARERTNSGETVTSGGTGFGIQAIVVGVHRGFITRPEATECLLKLCNFLASADRFHGVWPHWLNGTTGKVIPFSPKDDGGDVIETAFLVNGLLTARAYFNGPDAKETELRNKITQLWETVEWDWYASRNDNKLYWHWSPNYGWEMNMPIQGWNEGLIAYVLALASPTHAISPAVYQTSWTGNGFRNTQTLEGYRLDIGPSYGGPLFFAHYSFLSLDPRQMQDQHVNYWQHNVKHTLINRSYSIYSANKAYGYSEHLWGLTASDDPDGYSAHSPTNDNGTVTPTAALSSFPYTPFYAMQVLRNLYGGLKTQLIGAYGPYDAYNKQRNWVGRDYLAIDQGPIVAMIENYRSGLLWGLFTKLPEIQAGLTKAGISKPTYETGFYLAIPEVRTGQYDLLKHPDADAYGIGVAVKEAGTMTLTLEKPDGTVMETLWKDETKATAQYQVNFGTTLAPGAYKLRLRTSTLNKELPVYLH</sequence>
<evidence type="ECO:0000313" key="3">
    <source>
        <dbReference type="Proteomes" id="UP000659698"/>
    </source>
</evidence>
<gene>
    <name evidence="2" type="ORF">H7U12_05900</name>
</gene>
<evidence type="ECO:0000313" key="2">
    <source>
        <dbReference type="EMBL" id="MBC3539205.1"/>
    </source>
</evidence>